<feature type="compositionally biased region" description="Polar residues" evidence="1">
    <location>
        <begin position="74"/>
        <end position="85"/>
    </location>
</feature>
<evidence type="ECO:0000313" key="3">
    <source>
        <dbReference type="EMBL" id="KAF9443649.1"/>
    </source>
</evidence>
<dbReference type="Proteomes" id="UP000807342">
    <property type="component" value="Unassembled WGS sequence"/>
</dbReference>
<keyword evidence="2" id="KW-0472">Membrane</keyword>
<dbReference type="AlphaFoldDB" id="A0A9P6BZI0"/>
<feature type="transmembrane region" description="Helical" evidence="2">
    <location>
        <begin position="188"/>
        <end position="209"/>
    </location>
</feature>
<proteinExistence type="predicted"/>
<evidence type="ECO:0000256" key="2">
    <source>
        <dbReference type="SAM" id="Phobius"/>
    </source>
</evidence>
<keyword evidence="2" id="KW-0812">Transmembrane</keyword>
<gene>
    <name evidence="3" type="ORF">P691DRAFT_787812</name>
</gene>
<keyword evidence="4" id="KW-1185">Reference proteome</keyword>
<dbReference type="OrthoDB" id="3259206at2759"/>
<reference evidence="3" key="1">
    <citation type="submission" date="2020-11" db="EMBL/GenBank/DDBJ databases">
        <authorList>
            <consortium name="DOE Joint Genome Institute"/>
            <person name="Ahrendt S."/>
            <person name="Riley R."/>
            <person name="Andreopoulos W."/>
            <person name="Labutti K."/>
            <person name="Pangilinan J."/>
            <person name="Ruiz-Duenas F.J."/>
            <person name="Barrasa J.M."/>
            <person name="Sanchez-Garcia M."/>
            <person name="Camarero S."/>
            <person name="Miyauchi S."/>
            <person name="Serrano A."/>
            <person name="Linde D."/>
            <person name="Babiker R."/>
            <person name="Drula E."/>
            <person name="Ayuso-Fernandez I."/>
            <person name="Pacheco R."/>
            <person name="Padilla G."/>
            <person name="Ferreira P."/>
            <person name="Barriuso J."/>
            <person name="Kellner H."/>
            <person name="Castanera R."/>
            <person name="Alfaro M."/>
            <person name="Ramirez L."/>
            <person name="Pisabarro A.G."/>
            <person name="Kuo A."/>
            <person name="Tritt A."/>
            <person name="Lipzen A."/>
            <person name="He G."/>
            <person name="Yan M."/>
            <person name="Ng V."/>
            <person name="Cullen D."/>
            <person name="Martin F."/>
            <person name="Rosso M.-N."/>
            <person name="Henrissat B."/>
            <person name="Hibbett D."/>
            <person name="Martinez A.T."/>
            <person name="Grigoriev I.V."/>
        </authorList>
    </citation>
    <scope>NUCLEOTIDE SEQUENCE</scope>
    <source>
        <strain evidence="3">MF-IS2</strain>
    </source>
</reference>
<accession>A0A9P6BZI0</accession>
<feature type="transmembrane region" description="Helical" evidence="2">
    <location>
        <begin position="230"/>
        <end position="249"/>
    </location>
</feature>
<dbReference type="EMBL" id="MU151450">
    <property type="protein sequence ID" value="KAF9443649.1"/>
    <property type="molecule type" value="Genomic_DNA"/>
</dbReference>
<organism evidence="3 4">
    <name type="scientific">Macrolepiota fuliginosa MF-IS2</name>
    <dbReference type="NCBI Taxonomy" id="1400762"/>
    <lineage>
        <taxon>Eukaryota</taxon>
        <taxon>Fungi</taxon>
        <taxon>Dikarya</taxon>
        <taxon>Basidiomycota</taxon>
        <taxon>Agaricomycotina</taxon>
        <taxon>Agaricomycetes</taxon>
        <taxon>Agaricomycetidae</taxon>
        <taxon>Agaricales</taxon>
        <taxon>Agaricineae</taxon>
        <taxon>Agaricaceae</taxon>
        <taxon>Macrolepiota</taxon>
    </lineage>
</organism>
<keyword evidence="2" id="KW-1133">Transmembrane helix</keyword>
<feature type="transmembrane region" description="Helical" evidence="2">
    <location>
        <begin position="146"/>
        <end position="168"/>
    </location>
</feature>
<name>A0A9P6BZI0_9AGAR</name>
<feature type="region of interest" description="Disordered" evidence="1">
    <location>
        <begin position="40"/>
        <end position="85"/>
    </location>
</feature>
<feature type="transmembrane region" description="Helical" evidence="2">
    <location>
        <begin position="255"/>
        <end position="274"/>
    </location>
</feature>
<feature type="transmembrane region" description="Helical" evidence="2">
    <location>
        <begin position="108"/>
        <end position="134"/>
    </location>
</feature>
<comment type="caution">
    <text evidence="3">The sequence shown here is derived from an EMBL/GenBank/DDBJ whole genome shotgun (WGS) entry which is preliminary data.</text>
</comment>
<feature type="compositionally biased region" description="Basic and acidic residues" evidence="1">
    <location>
        <begin position="40"/>
        <end position="55"/>
    </location>
</feature>
<evidence type="ECO:0000256" key="1">
    <source>
        <dbReference type="SAM" id="MobiDB-lite"/>
    </source>
</evidence>
<sequence>MACGQSSQLGVRRISLRLVGYYARTFLDVIWILEPPQVDKPRNQRQSVEGERCSESSRSTLENPTARIRGKGNNGRSEVQQTTYPSPSNLKAMNIDDIEEKLGILLPWVVLGVVLALFIGACLTLGTICLILLSSPTGDPPKQRRLLRLYIVALIIAVISHFLCNFFADNILAIFRPHTELDLHLLGYRLGLAFTVVQSIVIWMVDGLLVWRCYMVQKIFTGHSSPFRSIMFLGVVVAGIITWVTGLAIPEAVFFTSNALTNIYGTAFVITRLLRHRRMARICFGDKASTGRCRRIARILLESAAINCPKPVIHRVALGRAIGQQSEKEVALVVESKLHNAPKNIQIPLPVA</sequence>
<evidence type="ECO:0000313" key="4">
    <source>
        <dbReference type="Proteomes" id="UP000807342"/>
    </source>
</evidence>
<protein>
    <submittedName>
        <fullName evidence="3">Uncharacterized protein</fullName>
    </submittedName>
</protein>